<keyword evidence="1" id="KW-0472">Membrane</keyword>
<dbReference type="Proteomes" id="UP001247542">
    <property type="component" value="Unassembled WGS sequence"/>
</dbReference>
<evidence type="ECO:0000313" key="2">
    <source>
        <dbReference type="EMBL" id="MDT3767001.1"/>
    </source>
</evidence>
<dbReference type="EMBL" id="JASXSX010000001">
    <property type="protein sequence ID" value="MDT3767001.1"/>
    <property type="molecule type" value="Genomic_DNA"/>
</dbReference>
<evidence type="ECO:0000313" key="3">
    <source>
        <dbReference type="Proteomes" id="UP001247542"/>
    </source>
</evidence>
<name>A0ABU3IAR1_9ACTO</name>
<sequence length="283" mass="29911">MHELFKMLVFGMSQVDATILLVIVAGMHAHASNGKLHFLAWGMVPATAFVMLSLRALLIAGHLNISAESDETPVWMGFLEAGVLAFLVVATLILLRYPGRTIRKLVRVSSDFEGQSGGGTWESEQTHAQGTPIHRGAEVGESGNEATSANATKTSGILKDIVGSAVTAIGRAVTNSTWVPPLACLLVACILVLDPSFLAATASLSTQTIFMSILGALVFGACVNLPALVTSVLARKKGFKESMSIIASFTLKHARLSGWALCLITALATAYVAAHFYATWLTV</sequence>
<feature type="transmembrane region" description="Helical" evidence="1">
    <location>
        <begin position="38"/>
        <end position="63"/>
    </location>
</feature>
<feature type="transmembrane region" description="Helical" evidence="1">
    <location>
        <begin position="6"/>
        <end position="26"/>
    </location>
</feature>
<proteinExistence type="predicted"/>
<protein>
    <submittedName>
        <fullName evidence="2">Uncharacterized protein</fullName>
    </submittedName>
</protein>
<accession>A0ABU3IAR1</accession>
<feature type="transmembrane region" description="Helical" evidence="1">
    <location>
        <begin position="256"/>
        <end position="278"/>
    </location>
</feature>
<feature type="transmembrane region" description="Helical" evidence="1">
    <location>
        <begin position="178"/>
        <end position="197"/>
    </location>
</feature>
<gene>
    <name evidence="2" type="ORF">QS713_02835</name>
</gene>
<dbReference type="RefSeq" id="WP_313272274.1">
    <property type="nucleotide sequence ID" value="NZ_JASXSX010000001.1"/>
</dbReference>
<keyword evidence="3" id="KW-1185">Reference proteome</keyword>
<reference evidence="2 3" key="1">
    <citation type="submission" date="2023-06" db="EMBL/GenBank/DDBJ databases">
        <title>Draft genome sequence of Gleimia hominis type strain CCUG 57540T.</title>
        <authorList>
            <person name="Salva-Serra F."/>
            <person name="Cardew S."/>
            <person name="Jensie Markopoulos S."/>
            <person name="Ohlen M."/>
            <person name="Inganas E."/>
            <person name="Svensson-Stadler L."/>
            <person name="Moore E.R.B."/>
        </authorList>
    </citation>
    <scope>NUCLEOTIDE SEQUENCE [LARGE SCALE GENOMIC DNA]</scope>
    <source>
        <strain evidence="2 3">CCUG 57540</strain>
    </source>
</reference>
<evidence type="ECO:0000256" key="1">
    <source>
        <dbReference type="SAM" id="Phobius"/>
    </source>
</evidence>
<comment type="caution">
    <text evidence="2">The sequence shown here is derived from an EMBL/GenBank/DDBJ whole genome shotgun (WGS) entry which is preliminary data.</text>
</comment>
<keyword evidence="1" id="KW-1133">Transmembrane helix</keyword>
<organism evidence="2 3">
    <name type="scientific">Gleimia hominis</name>
    <dbReference type="NCBI Taxonomy" id="595468"/>
    <lineage>
        <taxon>Bacteria</taxon>
        <taxon>Bacillati</taxon>
        <taxon>Actinomycetota</taxon>
        <taxon>Actinomycetes</taxon>
        <taxon>Actinomycetales</taxon>
        <taxon>Actinomycetaceae</taxon>
        <taxon>Gleimia</taxon>
    </lineage>
</organism>
<feature type="transmembrane region" description="Helical" evidence="1">
    <location>
        <begin position="75"/>
        <end position="95"/>
    </location>
</feature>
<feature type="transmembrane region" description="Helical" evidence="1">
    <location>
        <begin position="209"/>
        <end position="235"/>
    </location>
</feature>
<keyword evidence="1" id="KW-0812">Transmembrane</keyword>